<sequence>MKIATYAVRNYQFTLVLFIMAIALGVNTLLTMPRSEDPATNSPMFPVIVVYPGTSPSDMEELVVKPLEKQIYSLENIKRIKTQIKDGVAIMQVEYKYESDVNEKFQELTREVNGMRSELPDEILSIEVKKLVASDVNVIQTALISENASRKSLKKVAEDLQEELEKLPELKNVKIHGLSDEQVRIDLRTDKLAQLHLPLNAVVGTLQSEIANIPGGSIDVGTKSLNVKTSGNYVSLDEIANTIIYASEGKTIPLKDVADVYYDFSETKHITRLNGHRCVFVTAAQKEGFNISETQKKYQKVLDEFDPHIPSNIDMVNHFDQGDNVNARLGGLGVDFLIAILLVAITLLPLGGRASLVVMISIPLSLAIGLVLLNVMGYNINQLSIVGLVVALGLLVDDSIVVVENIERWLREGHSRMDATLMATQQIGLSVVGCTVTLIIAFLPLVFLPEVAGDFIRSLPMAVIASVLASMLVSLTIIPFLSSRLLKQHQGQHDGNIFLRALQKAISGTYSVLLDKALKRPIITLTVALAIFAGSLALFPVIGFSLFPASEKPQFMVNVSAPLQTNLNRTNEITKYVEKELSKIPEVEYYASNVGKGNPQVYYNVAQENERTDFAQVFVQLDKHTGVEKKQEIADHLRSIFNEYPGAKIEVKNFEQGPPMVAPVEVRLSGDNLDTLRKLSQEVEILLKKTPGTMYVNNPVSNLKSDFKLVISKEKARALGINTVDIDRTVRLAIAGVDLGTFSDKNNDEFSMLLTTHKGERATLDVFSQLYINNQQGQAILLSQIASLELESSPLFINHLNKVRTVSVSAFAQKGVLADNLINEVIAKMDRKKLPRGYSYVMGGEFESRNESFGGFNTIITITVFLFVAVLILLFKTFKSTLIVLSVIPLGIVGAVIALWMTGNSLSFVAVIGLIALAGIEVKNSILLVDFTNHLREEGRSLDEAIREAGEVRFLPIVLTSLTAIGGLIPIAISTNPLISPLAIVLIGGLISSTLLSRVVTPIIYKLIPPKVEEKNKAI</sequence>
<feature type="transmembrane region" description="Helical" evidence="2">
    <location>
        <begin position="882"/>
        <end position="902"/>
    </location>
</feature>
<feature type="transmembrane region" description="Helical" evidence="2">
    <location>
        <begin position="12"/>
        <end position="32"/>
    </location>
</feature>
<dbReference type="InterPro" id="IPR001036">
    <property type="entry name" value="Acrflvin-R"/>
</dbReference>
<evidence type="ECO:0000313" key="3">
    <source>
        <dbReference type="EMBL" id="TSJ40131.1"/>
    </source>
</evidence>
<evidence type="ECO:0000256" key="1">
    <source>
        <dbReference type="SAM" id="Coils"/>
    </source>
</evidence>
<dbReference type="InterPro" id="IPR027463">
    <property type="entry name" value="AcrB_DN_DC_subdom"/>
</dbReference>
<feature type="transmembrane region" description="Helical" evidence="2">
    <location>
        <begin position="952"/>
        <end position="973"/>
    </location>
</feature>
<feature type="transmembrane region" description="Helical" evidence="2">
    <location>
        <begin position="357"/>
        <end position="377"/>
    </location>
</feature>
<protein>
    <submittedName>
        <fullName evidence="3">Efflux RND transporter permease subunit</fullName>
    </submittedName>
</protein>
<dbReference type="Proteomes" id="UP000316008">
    <property type="component" value="Unassembled WGS sequence"/>
</dbReference>
<keyword evidence="2" id="KW-1133">Transmembrane helix</keyword>
<dbReference type="Gene3D" id="3.30.70.1430">
    <property type="entry name" value="Multidrug efflux transporter AcrB pore domain"/>
    <property type="match status" value="2"/>
</dbReference>
<dbReference type="SUPFAM" id="SSF82866">
    <property type="entry name" value="Multidrug efflux transporter AcrB transmembrane domain"/>
    <property type="match status" value="2"/>
</dbReference>
<feature type="transmembrane region" description="Helical" evidence="2">
    <location>
        <begin position="979"/>
        <end position="1001"/>
    </location>
</feature>
<dbReference type="GO" id="GO:0042910">
    <property type="term" value="F:xenobiotic transmembrane transporter activity"/>
    <property type="evidence" value="ECO:0007669"/>
    <property type="project" value="TreeGrafter"/>
</dbReference>
<feature type="coiled-coil region" evidence="1">
    <location>
        <begin position="143"/>
        <end position="173"/>
    </location>
</feature>
<evidence type="ECO:0000313" key="4">
    <source>
        <dbReference type="Proteomes" id="UP000316008"/>
    </source>
</evidence>
<accession>A0A556MJP8</accession>
<dbReference type="Gene3D" id="3.30.70.1320">
    <property type="entry name" value="Multidrug efflux transporter AcrB pore domain like"/>
    <property type="match status" value="1"/>
</dbReference>
<feature type="transmembrane region" description="Helical" evidence="2">
    <location>
        <begin position="329"/>
        <end position="350"/>
    </location>
</feature>
<dbReference type="GO" id="GO:0005886">
    <property type="term" value="C:plasma membrane"/>
    <property type="evidence" value="ECO:0007669"/>
    <property type="project" value="TreeGrafter"/>
</dbReference>
<keyword evidence="1" id="KW-0175">Coiled coil</keyword>
<name>A0A556MJP8_9FLAO</name>
<evidence type="ECO:0000256" key="2">
    <source>
        <dbReference type="SAM" id="Phobius"/>
    </source>
</evidence>
<dbReference type="Gene3D" id="3.30.70.1440">
    <property type="entry name" value="Multidrug efflux transporter AcrB pore domain"/>
    <property type="match status" value="1"/>
</dbReference>
<dbReference type="AlphaFoldDB" id="A0A556MJP8"/>
<dbReference type="RefSeq" id="WP_144334259.1">
    <property type="nucleotide sequence ID" value="NZ_VLPL01000009.1"/>
</dbReference>
<feature type="transmembrane region" description="Helical" evidence="2">
    <location>
        <begin position="383"/>
        <end position="406"/>
    </location>
</feature>
<proteinExistence type="predicted"/>
<feature type="transmembrane region" description="Helical" evidence="2">
    <location>
        <begin position="522"/>
        <end position="547"/>
    </location>
</feature>
<dbReference type="PANTHER" id="PTHR32063">
    <property type="match status" value="1"/>
</dbReference>
<dbReference type="Gene3D" id="3.30.2090.10">
    <property type="entry name" value="Multidrug efflux transporter AcrB TolC docking domain, DN and DC subdomains"/>
    <property type="match status" value="2"/>
</dbReference>
<keyword evidence="2" id="KW-0812">Transmembrane</keyword>
<dbReference type="SUPFAM" id="SSF82714">
    <property type="entry name" value="Multidrug efflux transporter AcrB TolC docking domain, DN and DC subdomains"/>
    <property type="match status" value="2"/>
</dbReference>
<dbReference type="PRINTS" id="PR00702">
    <property type="entry name" value="ACRIFLAVINRP"/>
</dbReference>
<dbReference type="Gene3D" id="1.20.1640.10">
    <property type="entry name" value="Multidrug efflux transporter AcrB transmembrane domain"/>
    <property type="match status" value="2"/>
</dbReference>
<feature type="transmembrane region" description="Helical" evidence="2">
    <location>
        <begin position="459"/>
        <end position="481"/>
    </location>
</feature>
<feature type="transmembrane region" description="Helical" evidence="2">
    <location>
        <begin position="427"/>
        <end position="447"/>
    </location>
</feature>
<feature type="transmembrane region" description="Helical" evidence="2">
    <location>
        <begin position="855"/>
        <end position="875"/>
    </location>
</feature>
<feature type="transmembrane region" description="Helical" evidence="2">
    <location>
        <begin position="908"/>
        <end position="931"/>
    </location>
</feature>
<keyword evidence="2" id="KW-0472">Membrane</keyword>
<dbReference type="SUPFAM" id="SSF82693">
    <property type="entry name" value="Multidrug efflux transporter AcrB pore domain, PN1, PN2, PC1 and PC2 subdomains"/>
    <property type="match status" value="3"/>
</dbReference>
<dbReference type="OrthoDB" id="9757876at2"/>
<keyword evidence="4" id="KW-1185">Reference proteome</keyword>
<dbReference type="PANTHER" id="PTHR32063:SF24">
    <property type="entry name" value="CATION EFFLUX SYSTEM (ACRB_ACRD_ACRF FAMILY)"/>
    <property type="match status" value="1"/>
</dbReference>
<dbReference type="Pfam" id="PF00873">
    <property type="entry name" value="ACR_tran"/>
    <property type="match status" value="1"/>
</dbReference>
<dbReference type="EMBL" id="VLPL01000009">
    <property type="protein sequence ID" value="TSJ40131.1"/>
    <property type="molecule type" value="Genomic_DNA"/>
</dbReference>
<comment type="caution">
    <text evidence="3">The sequence shown here is derived from an EMBL/GenBank/DDBJ whole genome shotgun (WGS) entry which is preliminary data.</text>
</comment>
<reference evidence="3 4" key="1">
    <citation type="submission" date="2019-07" db="EMBL/GenBank/DDBJ databases">
        <authorList>
            <person name="Huq M.A."/>
        </authorList>
    </citation>
    <scope>NUCLEOTIDE SEQUENCE [LARGE SCALE GENOMIC DNA]</scope>
    <source>
        <strain evidence="3 4">MAH-3</strain>
    </source>
</reference>
<organism evidence="3 4">
    <name type="scientific">Fluviicola chungangensis</name>
    <dbReference type="NCBI Taxonomy" id="2597671"/>
    <lineage>
        <taxon>Bacteria</taxon>
        <taxon>Pseudomonadati</taxon>
        <taxon>Bacteroidota</taxon>
        <taxon>Flavobacteriia</taxon>
        <taxon>Flavobacteriales</taxon>
        <taxon>Crocinitomicaceae</taxon>
        <taxon>Fluviicola</taxon>
    </lineage>
</organism>
<gene>
    <name evidence="3" type="ORF">FO442_16160</name>
</gene>